<proteinExistence type="predicted"/>
<evidence type="ECO:0000313" key="2">
    <source>
        <dbReference type="Proteomes" id="UP000805193"/>
    </source>
</evidence>
<protein>
    <submittedName>
        <fullName evidence="1">Uncharacterized protein</fullName>
    </submittedName>
</protein>
<dbReference type="Proteomes" id="UP000805193">
    <property type="component" value="Unassembled WGS sequence"/>
</dbReference>
<organism evidence="1 2">
    <name type="scientific">Ixodes persulcatus</name>
    <name type="common">Taiga tick</name>
    <dbReference type="NCBI Taxonomy" id="34615"/>
    <lineage>
        <taxon>Eukaryota</taxon>
        <taxon>Metazoa</taxon>
        <taxon>Ecdysozoa</taxon>
        <taxon>Arthropoda</taxon>
        <taxon>Chelicerata</taxon>
        <taxon>Arachnida</taxon>
        <taxon>Acari</taxon>
        <taxon>Parasitiformes</taxon>
        <taxon>Ixodida</taxon>
        <taxon>Ixodoidea</taxon>
        <taxon>Ixodidae</taxon>
        <taxon>Ixodinae</taxon>
        <taxon>Ixodes</taxon>
    </lineage>
</organism>
<accession>A0AC60Q2K9</accession>
<keyword evidence="2" id="KW-1185">Reference proteome</keyword>
<reference evidence="1 2" key="1">
    <citation type="journal article" date="2020" name="Cell">
        <title>Large-Scale Comparative Analyses of Tick Genomes Elucidate Their Genetic Diversity and Vector Capacities.</title>
        <authorList>
            <consortium name="Tick Genome and Microbiome Consortium (TIGMIC)"/>
            <person name="Jia N."/>
            <person name="Wang J."/>
            <person name="Shi W."/>
            <person name="Du L."/>
            <person name="Sun Y."/>
            <person name="Zhan W."/>
            <person name="Jiang J.F."/>
            <person name="Wang Q."/>
            <person name="Zhang B."/>
            <person name="Ji P."/>
            <person name="Bell-Sakyi L."/>
            <person name="Cui X.M."/>
            <person name="Yuan T.T."/>
            <person name="Jiang B.G."/>
            <person name="Yang W.F."/>
            <person name="Lam T.T."/>
            <person name="Chang Q.C."/>
            <person name="Ding S.J."/>
            <person name="Wang X.J."/>
            <person name="Zhu J.G."/>
            <person name="Ruan X.D."/>
            <person name="Zhao L."/>
            <person name="Wei J.T."/>
            <person name="Ye R.Z."/>
            <person name="Que T.C."/>
            <person name="Du C.H."/>
            <person name="Zhou Y.H."/>
            <person name="Cheng J.X."/>
            <person name="Dai P.F."/>
            <person name="Guo W.B."/>
            <person name="Han X.H."/>
            <person name="Huang E.J."/>
            <person name="Li L.F."/>
            <person name="Wei W."/>
            <person name="Gao Y.C."/>
            <person name="Liu J.Z."/>
            <person name="Shao H.Z."/>
            <person name="Wang X."/>
            <person name="Wang C.C."/>
            <person name="Yang T.C."/>
            <person name="Huo Q.B."/>
            <person name="Li W."/>
            <person name="Chen H.Y."/>
            <person name="Chen S.E."/>
            <person name="Zhou L.G."/>
            <person name="Ni X.B."/>
            <person name="Tian J.H."/>
            <person name="Sheng Y."/>
            <person name="Liu T."/>
            <person name="Pan Y.S."/>
            <person name="Xia L.Y."/>
            <person name="Li J."/>
            <person name="Zhao F."/>
            <person name="Cao W.C."/>
        </authorList>
    </citation>
    <scope>NUCLEOTIDE SEQUENCE [LARGE SCALE GENOMIC DNA]</scope>
    <source>
        <strain evidence="1">Iper-2018</strain>
    </source>
</reference>
<evidence type="ECO:0000313" key="1">
    <source>
        <dbReference type="EMBL" id="KAG0427008.1"/>
    </source>
</evidence>
<dbReference type="EMBL" id="JABSTQ010009663">
    <property type="protein sequence ID" value="KAG0427008.1"/>
    <property type="molecule type" value="Genomic_DNA"/>
</dbReference>
<comment type="caution">
    <text evidence="1">The sequence shown here is derived from an EMBL/GenBank/DDBJ whole genome shotgun (WGS) entry which is preliminary data.</text>
</comment>
<gene>
    <name evidence="1" type="ORF">HPB47_025910</name>
</gene>
<sequence>MQTISLQSLHLDEDEEICFALWDAGEHGATRLSRASHGLLLLSPLLDDQDHLRSPDSHQGLPNVTSLTVWTKSPPAARPRRQPSLGFAPLGIATDFPPGIPARKAQAPTMPNSADNAMEFDAQSGRTLAPPGPWQQILRERRNLKNPPANPPRPSEPRQSTNRPPCTPAPRLPDSDYKVVFRPTNWTTKNCALALSEISTIQLGAATHEVLPYLKPLPGTRRGGIHGLDPGTTTDQLPYILAYNGARILHARMLGNSTSAVVTFEGIHVPFYIKAYGLFTRCRPYRQTVQCCSLCGELGHRQDVCPNPDTTMCAQCHTRDPTPDHDCTPKCQLCGLAHPTASKDCRKKLRPPPPPLRGRERALTSQRWQQQPSSSSQTPEQRQFTPNQPDQQQVSWSTIVASPPTAHDQFPLLPTRPAPTPDPRIQTLQQENTLLKEQLEAMDKRTTTLEQRIEQLLMQVELLLQHQVQRPQDPTPERDPDATPPLTQMELSAQHQIQRTQCPTLDRNPEATPLTSRAPTPVPTNISHLERIIYEMAHSRHRRSKATGAQKALNSAPYPAPPATPQELIRLPLPLTVWQWNCRSFRNKKPSLTFLALQHSPDLIALQETNTDNVSLRGYTTYATDPTSRTAVLVQATQTAQTHTLPTTIDYTFVQLLPRKKTEASLYVLNIYSPPTQPLPAIDRLLRIVRQRTRGHKLVVLGDFNAQHTTWGYPRNNKKGTTLHEATLQNQLYLYNSLHIPTRIGNSVSQDTTPDLTFTYNVKQATWSRLDETLGSDHYIIQLQIPHQRVRSQKIGTARITNWKHFREETPTGPIISLEDWTTQLLEKARENTKELSLTQDNPAIDAHLLHLWDARNGLLRRWRKNKTNRKLKTRIAKLTAEAEAYALQLSQLN</sequence>
<name>A0AC60Q2K9_IXOPE</name>